<dbReference type="GO" id="GO:0046872">
    <property type="term" value="F:metal ion binding"/>
    <property type="evidence" value="ECO:0007669"/>
    <property type="project" value="UniProtKB-KW"/>
</dbReference>
<dbReference type="GO" id="GO:0005794">
    <property type="term" value="C:Golgi apparatus"/>
    <property type="evidence" value="ECO:0007669"/>
    <property type="project" value="TreeGrafter"/>
</dbReference>
<proteinExistence type="inferred from homology"/>
<dbReference type="OMA" id="FGMGDFY"/>
<keyword evidence="5" id="KW-0812">Transmembrane</keyword>
<evidence type="ECO:0000256" key="1">
    <source>
        <dbReference type="ARBA" id="ARBA00004606"/>
    </source>
</evidence>
<dbReference type="InterPro" id="IPR029044">
    <property type="entry name" value="Nucleotide-diphossugar_trans"/>
</dbReference>
<feature type="binding site" evidence="10">
    <location>
        <begin position="188"/>
        <end position="190"/>
    </location>
    <ligand>
        <name>UDP-N-acetyl-alpha-D-galactosamine</name>
        <dbReference type="ChEBI" id="CHEBI:67138"/>
    </ligand>
</feature>
<dbReference type="InParanoid" id="G1Q523"/>
<feature type="binding site" evidence="10">
    <location>
        <begin position="97"/>
        <end position="99"/>
    </location>
    <ligand>
        <name>UDP-N-acetyl-alpha-D-galactosamine</name>
        <dbReference type="ChEBI" id="CHEBI:67138"/>
    </ligand>
</feature>
<comment type="similarity">
    <text evidence="2">Belongs to the glycosyltransferase 6 family.</text>
</comment>
<feature type="binding site" evidence="11">
    <location>
        <position position="190"/>
    </location>
    <ligand>
        <name>Mn(2+)</name>
        <dbReference type="ChEBI" id="CHEBI:29035"/>
    </ligand>
</feature>
<dbReference type="Pfam" id="PF03414">
    <property type="entry name" value="Glyco_transf_6"/>
    <property type="match status" value="1"/>
</dbReference>
<dbReference type="Ensembl" id="ENSMLUT00000028528.1">
    <property type="protein sequence ID" value="ENSMLUP00000018806.1"/>
    <property type="gene ID" value="ENSMLUG00000026642.1"/>
</dbReference>
<dbReference type="SUPFAM" id="SSF53448">
    <property type="entry name" value="Nucleotide-diphospho-sugar transferases"/>
    <property type="match status" value="1"/>
</dbReference>
<accession>G1Q523</accession>
<dbReference type="STRING" id="59463.ENSMLUP00000018806"/>
<dbReference type="GO" id="GO:0031982">
    <property type="term" value="C:vesicle"/>
    <property type="evidence" value="ECO:0007669"/>
    <property type="project" value="TreeGrafter"/>
</dbReference>
<sequence>MRYKRKILLLFILLSLWALQREYRFSTKKLQRTYQCWSVNTQPELNLSGWFFPRKISTSTNATTNWLAPVVWHGTYKEEVLENYYAHHKITVGLTVFAVGRYIEFYLFNFISSANKHFMVGQKVIIYVLTDNLSKFPWIQLSPLRTIKVFEIKREKRWQDISMMRMKTISEHVVDHIQYEVDYLFCMDVDQVFMQKYGLETLGESVAQMHSHWYNAHPIKVPYERNNLSEAYIPIGKGDFYYHAAVFGGTPIQVLNIARECFKGIMNDKKNNIEAVWHDESHLNKYFFLHKPTKLLSPEYSWDIGKKRTGEIKAIKIRWAPKYYNILRATH</sequence>
<organism evidence="13 14">
    <name type="scientific">Myotis lucifugus</name>
    <name type="common">Little brown bat</name>
    <dbReference type="NCBI Taxonomy" id="59463"/>
    <lineage>
        <taxon>Eukaryota</taxon>
        <taxon>Metazoa</taxon>
        <taxon>Chordata</taxon>
        <taxon>Craniata</taxon>
        <taxon>Vertebrata</taxon>
        <taxon>Euteleostomi</taxon>
        <taxon>Mammalia</taxon>
        <taxon>Eutheria</taxon>
        <taxon>Laurasiatheria</taxon>
        <taxon>Chiroptera</taxon>
        <taxon>Yangochiroptera</taxon>
        <taxon>Vespertilionidae</taxon>
        <taxon>Myotis</taxon>
    </lineage>
</organism>
<dbReference type="AlphaFoldDB" id="G1Q523"/>
<dbReference type="PANTHER" id="PTHR10462">
    <property type="entry name" value="GLYCOSYLTRANSFERASE-RELATED"/>
    <property type="match status" value="1"/>
</dbReference>
<feature type="binding site" evidence="10">
    <location>
        <position position="303"/>
    </location>
    <ligand>
        <name>an alpha-L-fucosyl-(1-&gt;2)-beta-D-galactosyl derivative</name>
        <dbReference type="ChEBI" id="CHEBI:140327"/>
    </ligand>
</feature>
<dbReference type="EMBL" id="AAPE02022954">
    <property type="status" value="NOT_ANNOTATED_CDS"/>
    <property type="molecule type" value="Genomic_DNA"/>
</dbReference>
<feature type="active site" description="Nucleophile" evidence="9">
    <location>
        <position position="280"/>
    </location>
</feature>
<keyword evidence="8" id="KW-0472">Membrane</keyword>
<protein>
    <recommendedName>
        <fullName evidence="15">N-acetyllactosaminide alpha-1,3-galactosyltransferase-like</fullName>
    </recommendedName>
</protein>
<keyword evidence="6" id="KW-0735">Signal-anchor</keyword>
<keyword evidence="3" id="KW-0328">Glycosyltransferase</keyword>
<dbReference type="PANTHER" id="PTHR10462:SF23">
    <property type="entry name" value="RIKEN CDNA 4930402F06 GENE"/>
    <property type="match status" value="1"/>
</dbReference>
<comment type="subcellular location">
    <subcellularLocation>
        <location evidence="1">Membrane</location>
        <topology evidence="1">Single-pass type II membrane protein</topology>
    </subcellularLocation>
</comment>
<evidence type="ECO:0000256" key="4">
    <source>
        <dbReference type="ARBA" id="ARBA00022679"/>
    </source>
</evidence>
<feature type="signal peptide" evidence="12">
    <location>
        <begin position="1"/>
        <end position="22"/>
    </location>
</feature>
<evidence type="ECO:0000256" key="2">
    <source>
        <dbReference type="ARBA" id="ARBA00010413"/>
    </source>
</evidence>
<feature type="binding site" evidence="10">
    <location>
        <position position="210"/>
    </location>
    <ligand>
        <name>an alpha-L-fucosyl-(1-&gt;2)-beta-D-galactosyl derivative</name>
        <dbReference type="ChEBI" id="CHEBI:140327"/>
    </ligand>
</feature>
<name>G1Q523_MYOLU</name>
<reference evidence="13 14" key="1">
    <citation type="journal article" date="2011" name="Nature">
        <title>A high-resolution map of human evolutionary constraint using 29 mammals.</title>
        <authorList>
            <person name="Lindblad-Toh K."/>
            <person name="Garber M."/>
            <person name="Zuk O."/>
            <person name="Lin M.F."/>
            <person name="Parker B.J."/>
            <person name="Washietl S."/>
            <person name="Kheradpour P."/>
            <person name="Ernst J."/>
            <person name="Jordan G."/>
            <person name="Mauceli E."/>
            <person name="Ward L.D."/>
            <person name="Lowe C.B."/>
            <person name="Holloway A.K."/>
            <person name="Clamp M."/>
            <person name="Gnerre S."/>
            <person name="Alfoldi J."/>
            <person name="Beal K."/>
            <person name="Chang J."/>
            <person name="Clawson H."/>
            <person name="Cuff J."/>
            <person name="Di Palma F."/>
            <person name="Fitzgerald S."/>
            <person name="Flicek P."/>
            <person name="Guttman M."/>
            <person name="Hubisz M.J."/>
            <person name="Jaffe D.B."/>
            <person name="Jungreis I."/>
            <person name="Kent W.J."/>
            <person name="Kostka D."/>
            <person name="Lara M."/>
            <person name="Martins A.L."/>
            <person name="Massingham T."/>
            <person name="Moltke I."/>
            <person name="Raney B.J."/>
            <person name="Rasmussen M.D."/>
            <person name="Robinson J."/>
            <person name="Stark A."/>
            <person name="Vilella A.J."/>
            <person name="Wen J."/>
            <person name="Xie X."/>
            <person name="Zody M.C."/>
            <person name="Baldwin J."/>
            <person name="Bloom T."/>
            <person name="Chin C.W."/>
            <person name="Heiman D."/>
            <person name="Nicol R."/>
            <person name="Nusbaum C."/>
            <person name="Young S."/>
            <person name="Wilkinson J."/>
            <person name="Worley K.C."/>
            <person name="Kovar C.L."/>
            <person name="Muzny D.M."/>
            <person name="Gibbs R.A."/>
            <person name="Cree A."/>
            <person name="Dihn H.H."/>
            <person name="Fowler G."/>
            <person name="Jhangiani S."/>
            <person name="Joshi V."/>
            <person name="Lee S."/>
            <person name="Lewis L.R."/>
            <person name="Nazareth L.V."/>
            <person name="Okwuonu G."/>
            <person name="Santibanez J."/>
            <person name="Warren W.C."/>
            <person name="Mardis E.R."/>
            <person name="Weinstock G.M."/>
            <person name="Wilson R.K."/>
            <person name="Delehaunty K."/>
            <person name="Dooling D."/>
            <person name="Fronik C."/>
            <person name="Fulton L."/>
            <person name="Fulton B."/>
            <person name="Graves T."/>
            <person name="Minx P."/>
            <person name="Sodergren E."/>
            <person name="Birney E."/>
            <person name="Margulies E.H."/>
            <person name="Herrero J."/>
            <person name="Green E.D."/>
            <person name="Haussler D."/>
            <person name="Siepel A."/>
            <person name="Goldman N."/>
            <person name="Pollard K.S."/>
            <person name="Pedersen J.S."/>
            <person name="Lander E.S."/>
            <person name="Kellis M."/>
        </authorList>
    </citation>
    <scope>NUCLEOTIDE SEQUENCE [LARGE SCALE GENOMIC DNA]</scope>
</reference>
<evidence type="ECO:0000256" key="7">
    <source>
        <dbReference type="ARBA" id="ARBA00022989"/>
    </source>
</evidence>
<evidence type="ECO:0000313" key="13">
    <source>
        <dbReference type="Ensembl" id="ENSMLUP00000018806.1"/>
    </source>
</evidence>
<keyword evidence="14" id="KW-1185">Reference proteome</keyword>
<evidence type="ECO:0000256" key="3">
    <source>
        <dbReference type="ARBA" id="ARBA00022676"/>
    </source>
</evidence>
<evidence type="ECO:0000256" key="9">
    <source>
        <dbReference type="PIRSR" id="PIRSR605076-1"/>
    </source>
</evidence>
<evidence type="ECO:0000256" key="5">
    <source>
        <dbReference type="ARBA" id="ARBA00022692"/>
    </source>
</evidence>
<feature type="chain" id="PRO_5003419133" description="N-acetyllactosaminide alpha-1,3-galactosyltransferase-like" evidence="12">
    <location>
        <begin position="23"/>
        <end position="331"/>
    </location>
</feature>
<feature type="binding site" evidence="10">
    <location>
        <position position="102"/>
    </location>
    <ligand>
        <name>UDP-N-acetyl-alpha-D-galactosamine</name>
        <dbReference type="ChEBI" id="CHEBI:67138"/>
    </ligand>
</feature>
<evidence type="ECO:0000256" key="12">
    <source>
        <dbReference type="SAM" id="SignalP"/>
    </source>
</evidence>
<dbReference type="eggNOG" id="ENOG502S163">
    <property type="taxonomic scope" value="Eukaryota"/>
</dbReference>
<evidence type="ECO:0000256" key="8">
    <source>
        <dbReference type="ARBA" id="ARBA00023136"/>
    </source>
</evidence>
<keyword evidence="11" id="KW-0464">Manganese</keyword>
<keyword evidence="12" id="KW-0732">Signal</keyword>
<dbReference type="InterPro" id="IPR005076">
    <property type="entry name" value="Glyco_trans_6"/>
</dbReference>
<dbReference type="HOGENOM" id="CLU_062445_1_0_1"/>
<evidence type="ECO:0000256" key="6">
    <source>
        <dbReference type="ARBA" id="ARBA00022968"/>
    </source>
</evidence>
<reference evidence="13" key="2">
    <citation type="submission" date="2025-08" db="UniProtKB">
        <authorList>
            <consortium name="Ensembl"/>
        </authorList>
    </citation>
    <scope>IDENTIFICATION</scope>
</reference>
<feature type="binding site" evidence="11">
    <location>
        <position position="188"/>
    </location>
    <ligand>
        <name>Mn(2+)</name>
        <dbReference type="ChEBI" id="CHEBI:29035"/>
    </ligand>
</feature>
<keyword evidence="11" id="KW-0479">Metal-binding</keyword>
<evidence type="ECO:0000256" key="10">
    <source>
        <dbReference type="PIRSR" id="PIRSR605076-2"/>
    </source>
</evidence>
<evidence type="ECO:0000256" key="11">
    <source>
        <dbReference type="PIRSR" id="PIRSR605076-3"/>
    </source>
</evidence>
<dbReference type="GO" id="GO:0016020">
    <property type="term" value="C:membrane"/>
    <property type="evidence" value="ECO:0007669"/>
    <property type="project" value="UniProtKB-SubCell"/>
</dbReference>
<dbReference type="GO" id="GO:0016758">
    <property type="term" value="F:hexosyltransferase activity"/>
    <property type="evidence" value="ECO:0007669"/>
    <property type="project" value="InterPro"/>
</dbReference>
<evidence type="ECO:0000313" key="14">
    <source>
        <dbReference type="Proteomes" id="UP000001074"/>
    </source>
</evidence>
<dbReference type="GeneTree" id="ENSGT00950000182858"/>
<keyword evidence="7" id="KW-1133">Transmembrane helix</keyword>
<keyword evidence="4" id="KW-0808">Transferase</keyword>
<dbReference type="Proteomes" id="UP000001074">
    <property type="component" value="Unassembled WGS sequence"/>
</dbReference>
<comment type="cofactor">
    <cofactor evidence="11">
        <name>Mn(2+)</name>
        <dbReference type="ChEBI" id="CHEBI:29035"/>
    </cofactor>
    <text evidence="11">Binds 1 Mn(2+) ion per subunit.</text>
</comment>
<dbReference type="Gene3D" id="3.90.550.10">
    <property type="entry name" value="Spore Coat Polysaccharide Biosynthesis Protein SpsA, Chain A"/>
    <property type="match status" value="1"/>
</dbReference>
<evidence type="ECO:0008006" key="15">
    <source>
        <dbReference type="Google" id="ProtNLM"/>
    </source>
</evidence>
<feature type="binding site" evidence="10">
    <location>
        <position position="280"/>
    </location>
    <ligand>
        <name>an alpha-L-fucosyl-(1-&gt;2)-beta-D-galactosyl derivative</name>
        <dbReference type="ChEBI" id="CHEBI:140327"/>
    </ligand>
</feature>
<dbReference type="GO" id="GO:0005975">
    <property type="term" value="P:carbohydrate metabolic process"/>
    <property type="evidence" value="ECO:0007669"/>
    <property type="project" value="InterPro"/>
</dbReference>
<reference evidence="13" key="3">
    <citation type="submission" date="2025-09" db="UniProtKB">
        <authorList>
            <consortium name="Ensembl"/>
        </authorList>
    </citation>
    <scope>IDENTIFICATION</scope>
</reference>
<dbReference type="FunFam" id="3.90.550.10:FF:000022">
    <property type="entry name" value="Histo-blood group ABO system transferase"/>
    <property type="match status" value="1"/>
</dbReference>